<dbReference type="SMART" id="SM00636">
    <property type="entry name" value="Glyco_18"/>
    <property type="match status" value="2"/>
</dbReference>
<comment type="caution">
    <text evidence="3">The sequence shown here is derived from an EMBL/GenBank/DDBJ whole genome shotgun (WGS) entry which is preliminary data.</text>
</comment>
<dbReference type="GO" id="GO:0005576">
    <property type="term" value="C:extracellular region"/>
    <property type="evidence" value="ECO:0007669"/>
    <property type="project" value="TreeGrafter"/>
</dbReference>
<dbReference type="PANTHER" id="PTHR11177:SF362">
    <property type="entry name" value="CLASS V CHITINASE-LIKE"/>
    <property type="match status" value="1"/>
</dbReference>
<dbReference type="InterPro" id="IPR029070">
    <property type="entry name" value="Chitinase_insertion_sf"/>
</dbReference>
<dbReference type="FunFam" id="3.10.50.10:FF:000015">
    <property type="entry name" value="Chitotriosidase-1"/>
    <property type="match status" value="1"/>
</dbReference>
<sequence length="742" mass="81957">MPSEAQTWVKSGYWYSGTGSPISDINSALFTHLICAFADVNASSYELSVSSSDKQYFFTFTDTVRQKNPSVTTLLSIGGAGANHTTLSNMVGKASYRKSFIDSSIKIARLYGFQGLDFGWDSANTSSDMTNMGLLFQDWRAAVNSEAKNSSQKDLILTAAVHFSPDLNSVSFPVDSIRSNLNWVHVNAYDYHAPGWSNYTGASAALYDPSSNANTDYGIGAWIGRGLSASKLVLGLPFYGYAWTLKNPNDNGIGAPATGPAAIAIKGGGAIRYYRIKSYVQSYGAAIMYNATYVVNYCTVGSTWIGFDDVEAIRMKVSYAREKKLLGYVVWQIPYDDNWALSLAEDQVRIHDVQNYHGSFPYPSLFRIEAFKSTNLDQSRLLLFIHLICASADVNSSSYELSVSSTVEQYFSAFTNTVRQKNPSVNTLLSIAGDSANYALLSNMVGKASYRKSFIDSSIKIARLYGFQGLDLCWVSANTSSDMTNIWDYFFKNGELIKKELILTADVQYSPDLDTVSFPVDSIRSNLNWVHVMAYDYHMPEWSNNTGAHAALYGPSSQVNTDYGISAWIGKGLSASKLAFELVLTMLKLSELRFLMPGRGSYLVTLCGKCHMITIAQEEQNNGRPKWRLLVIVLTTAATFALLLCLILVCYLRMRMLKSKGINIFRIFSAFYSYIFNIGMVVTAKKLESKVNYLASAGDSDSNVPHLQVFSLADIEAATDKFSFENKLGEGGYGPVFKVKCC</sequence>
<dbReference type="PROSITE" id="PS51910">
    <property type="entry name" value="GH18_2"/>
    <property type="match status" value="2"/>
</dbReference>
<dbReference type="Pfam" id="PF00704">
    <property type="entry name" value="Glyco_hydro_18"/>
    <property type="match status" value="2"/>
</dbReference>
<dbReference type="InterPro" id="IPR011583">
    <property type="entry name" value="Chitinase_II/V-like_cat"/>
</dbReference>
<evidence type="ECO:0000313" key="4">
    <source>
        <dbReference type="Proteomes" id="UP000237347"/>
    </source>
</evidence>
<dbReference type="GO" id="GO:0004568">
    <property type="term" value="F:chitinase activity"/>
    <property type="evidence" value="ECO:0007669"/>
    <property type="project" value="TreeGrafter"/>
</dbReference>
<dbReference type="Gene3D" id="3.20.20.80">
    <property type="entry name" value="Glycosidases"/>
    <property type="match status" value="2"/>
</dbReference>
<dbReference type="GO" id="GO:0005975">
    <property type="term" value="P:carbohydrate metabolic process"/>
    <property type="evidence" value="ECO:0007669"/>
    <property type="project" value="InterPro"/>
</dbReference>
<accession>A0AAW0JCY4</accession>
<dbReference type="AlphaFoldDB" id="A0AAW0JCY4"/>
<keyword evidence="1" id="KW-0812">Transmembrane</keyword>
<proteinExistence type="predicted"/>
<evidence type="ECO:0000259" key="2">
    <source>
        <dbReference type="PROSITE" id="PS51910"/>
    </source>
</evidence>
<reference evidence="3 4" key="1">
    <citation type="journal article" date="2018" name="Sci. Data">
        <title>The draft genome sequence of cork oak.</title>
        <authorList>
            <person name="Ramos A.M."/>
            <person name="Usie A."/>
            <person name="Barbosa P."/>
            <person name="Barros P.M."/>
            <person name="Capote T."/>
            <person name="Chaves I."/>
            <person name="Simoes F."/>
            <person name="Abreu I."/>
            <person name="Carrasquinho I."/>
            <person name="Faro C."/>
            <person name="Guimaraes J.B."/>
            <person name="Mendonca D."/>
            <person name="Nobrega F."/>
            <person name="Rodrigues L."/>
            <person name="Saibo N.J.M."/>
            <person name="Varela M.C."/>
            <person name="Egas C."/>
            <person name="Matos J."/>
            <person name="Miguel C.M."/>
            <person name="Oliveira M.M."/>
            <person name="Ricardo C.P."/>
            <person name="Goncalves S."/>
        </authorList>
    </citation>
    <scope>NUCLEOTIDE SEQUENCE [LARGE SCALE GENOMIC DNA]</scope>
    <source>
        <strain evidence="4">cv. HL8</strain>
    </source>
</reference>
<dbReference type="EMBL" id="PKMF04000595">
    <property type="protein sequence ID" value="KAK7824679.1"/>
    <property type="molecule type" value="Genomic_DNA"/>
</dbReference>
<dbReference type="Proteomes" id="UP000237347">
    <property type="component" value="Unassembled WGS sequence"/>
</dbReference>
<organism evidence="3 4">
    <name type="scientific">Quercus suber</name>
    <name type="common">Cork oak</name>
    <dbReference type="NCBI Taxonomy" id="58331"/>
    <lineage>
        <taxon>Eukaryota</taxon>
        <taxon>Viridiplantae</taxon>
        <taxon>Streptophyta</taxon>
        <taxon>Embryophyta</taxon>
        <taxon>Tracheophyta</taxon>
        <taxon>Spermatophyta</taxon>
        <taxon>Magnoliopsida</taxon>
        <taxon>eudicotyledons</taxon>
        <taxon>Gunneridae</taxon>
        <taxon>Pentapetalae</taxon>
        <taxon>rosids</taxon>
        <taxon>fabids</taxon>
        <taxon>Fagales</taxon>
        <taxon>Fagaceae</taxon>
        <taxon>Quercus</taxon>
    </lineage>
</organism>
<dbReference type="SUPFAM" id="SSF51445">
    <property type="entry name" value="(Trans)glycosidases"/>
    <property type="match status" value="2"/>
</dbReference>
<feature type="domain" description="GH18" evidence="2">
    <location>
        <begin position="8"/>
        <end position="350"/>
    </location>
</feature>
<feature type="domain" description="GH18" evidence="2">
    <location>
        <begin position="351"/>
        <end position="742"/>
    </location>
</feature>
<keyword evidence="4" id="KW-1185">Reference proteome</keyword>
<dbReference type="PANTHER" id="PTHR11177">
    <property type="entry name" value="CHITINASE"/>
    <property type="match status" value="1"/>
</dbReference>
<dbReference type="GO" id="GO:0006032">
    <property type="term" value="P:chitin catabolic process"/>
    <property type="evidence" value="ECO:0007669"/>
    <property type="project" value="TreeGrafter"/>
</dbReference>
<feature type="transmembrane region" description="Helical" evidence="1">
    <location>
        <begin position="664"/>
        <end position="684"/>
    </location>
</feature>
<name>A0AAW0JCY4_QUESU</name>
<dbReference type="InterPro" id="IPR050314">
    <property type="entry name" value="Glycosyl_Hydrlase_18"/>
</dbReference>
<dbReference type="CDD" id="cd02879">
    <property type="entry name" value="GH18_plant_chitinase_class_V"/>
    <property type="match status" value="1"/>
</dbReference>
<evidence type="ECO:0000313" key="3">
    <source>
        <dbReference type="EMBL" id="KAK7824679.1"/>
    </source>
</evidence>
<dbReference type="Gene3D" id="3.10.50.10">
    <property type="match status" value="1"/>
</dbReference>
<protein>
    <submittedName>
        <fullName evidence="3">Class v chitinase</fullName>
    </submittedName>
</protein>
<dbReference type="GO" id="GO:0008061">
    <property type="term" value="F:chitin binding"/>
    <property type="evidence" value="ECO:0007669"/>
    <property type="project" value="InterPro"/>
</dbReference>
<gene>
    <name evidence="3" type="primary">ChiC_1</name>
    <name evidence="3" type="ORF">CFP56_034085</name>
</gene>
<keyword evidence="1" id="KW-1133">Transmembrane helix</keyword>
<dbReference type="InterPro" id="IPR017853">
    <property type="entry name" value="GH"/>
</dbReference>
<dbReference type="SUPFAM" id="SSF54556">
    <property type="entry name" value="Chitinase insertion domain"/>
    <property type="match status" value="1"/>
</dbReference>
<dbReference type="InterPro" id="IPR001223">
    <property type="entry name" value="Glyco_hydro18_cat"/>
</dbReference>
<evidence type="ECO:0000256" key="1">
    <source>
        <dbReference type="SAM" id="Phobius"/>
    </source>
</evidence>
<dbReference type="Gene3D" id="3.30.200.20">
    <property type="entry name" value="Phosphorylase Kinase, domain 1"/>
    <property type="match status" value="1"/>
</dbReference>
<keyword evidence="1" id="KW-0472">Membrane</keyword>
<feature type="transmembrane region" description="Helical" evidence="1">
    <location>
        <begin position="627"/>
        <end position="652"/>
    </location>
</feature>